<dbReference type="PANTHER" id="PTHR35391">
    <property type="entry name" value="C2H2-TYPE DOMAIN-CONTAINING PROTEIN-RELATED"/>
    <property type="match status" value="1"/>
</dbReference>
<proteinExistence type="predicted"/>
<comment type="caution">
    <text evidence="2">The sequence shown here is derived from an EMBL/GenBank/DDBJ whole genome shotgun (WGS) entry which is preliminary data.</text>
</comment>
<feature type="region of interest" description="Disordered" evidence="1">
    <location>
        <begin position="310"/>
        <end position="332"/>
    </location>
</feature>
<dbReference type="EMBL" id="JAKEKT020000081">
    <property type="protein sequence ID" value="KAL1638136.1"/>
    <property type="molecule type" value="Genomic_DNA"/>
</dbReference>
<reference evidence="2 3" key="1">
    <citation type="journal article" date="2023" name="Plant Dis.">
        <title>First Report of Diplodia intermedia Causing Canker and Dieback Diseases on Apple Trees in Canada.</title>
        <authorList>
            <person name="Ellouze W."/>
            <person name="Ilyukhin E."/>
            <person name="Sulman M."/>
            <person name="Ali S."/>
        </authorList>
    </citation>
    <scope>NUCLEOTIDE SEQUENCE [LARGE SCALE GENOMIC DNA]</scope>
    <source>
        <strain evidence="2 3">M45-28</strain>
    </source>
</reference>
<feature type="region of interest" description="Disordered" evidence="1">
    <location>
        <begin position="237"/>
        <end position="288"/>
    </location>
</feature>
<evidence type="ECO:0000256" key="1">
    <source>
        <dbReference type="SAM" id="MobiDB-lite"/>
    </source>
</evidence>
<feature type="compositionally biased region" description="Low complexity" evidence="1">
    <location>
        <begin position="114"/>
        <end position="129"/>
    </location>
</feature>
<feature type="compositionally biased region" description="Basic and acidic residues" evidence="1">
    <location>
        <begin position="262"/>
        <end position="277"/>
    </location>
</feature>
<protein>
    <submittedName>
        <fullName evidence="2">Uncharacterized protein</fullName>
    </submittedName>
</protein>
<name>A0ABR3TF25_9PEZI</name>
<feature type="region of interest" description="Disordered" evidence="1">
    <location>
        <begin position="99"/>
        <end position="138"/>
    </location>
</feature>
<evidence type="ECO:0000313" key="3">
    <source>
        <dbReference type="Proteomes" id="UP001521184"/>
    </source>
</evidence>
<dbReference type="PANTHER" id="PTHR35391:SF7">
    <property type="entry name" value="C2H2-TYPE DOMAIN-CONTAINING PROTEIN"/>
    <property type="match status" value="1"/>
</dbReference>
<accession>A0ABR3TF25</accession>
<evidence type="ECO:0000313" key="2">
    <source>
        <dbReference type="EMBL" id="KAL1638136.1"/>
    </source>
</evidence>
<feature type="compositionally biased region" description="Basic and acidic residues" evidence="1">
    <location>
        <begin position="237"/>
        <end position="248"/>
    </location>
</feature>
<keyword evidence="3" id="KW-1185">Reference proteome</keyword>
<organism evidence="2 3">
    <name type="scientific">Diplodia intermedia</name>
    <dbReference type="NCBI Taxonomy" id="856260"/>
    <lineage>
        <taxon>Eukaryota</taxon>
        <taxon>Fungi</taxon>
        <taxon>Dikarya</taxon>
        <taxon>Ascomycota</taxon>
        <taxon>Pezizomycotina</taxon>
        <taxon>Dothideomycetes</taxon>
        <taxon>Dothideomycetes incertae sedis</taxon>
        <taxon>Botryosphaeriales</taxon>
        <taxon>Botryosphaeriaceae</taxon>
        <taxon>Diplodia</taxon>
    </lineage>
</organism>
<sequence>MDECPTIASRAKAAADSFRLLADIGPAYGNPLKSESTDVDDQLARFNIWTCNIGVFASGHASLDYRLRDSPEAKTLMIQLLEGLHRFLKRGKLSEHDRRYSLESSVEETPSDTYQSSSQSSYVSSNQSVPESADEADVLTPSEERLHGIEQTIDRLYRLSVVIRRPSIANQNVKAANFPIKDEEGNEYGDAFYNYALQLVTHRCQSADQVLRERLARSITLRRKRFLYRQKHQEKLDFKNHEGAEETSARPISKVDGTPATPRRDSPKSPKEIEAAKRLAVKRPPPSYTSASLFSRTGFNADVALESGSNASTAMNAPTGWNFTRRQTSPST</sequence>
<dbReference type="Proteomes" id="UP001521184">
    <property type="component" value="Unassembled WGS sequence"/>
</dbReference>
<gene>
    <name evidence="2" type="ORF">SLS58_008973</name>
</gene>